<proteinExistence type="predicted"/>
<dbReference type="PANTHER" id="PTHR19328">
    <property type="entry name" value="HEDGEHOG-INTERACTING PROTEIN"/>
    <property type="match status" value="1"/>
</dbReference>
<dbReference type="RefSeq" id="WP_074669692.1">
    <property type="nucleotide sequence ID" value="NZ_FNTB01000001.1"/>
</dbReference>
<dbReference type="PANTHER" id="PTHR19328:SF75">
    <property type="entry name" value="ALDOSE SUGAR DEHYDROGENASE YLII"/>
    <property type="match status" value="1"/>
</dbReference>
<protein>
    <submittedName>
        <fullName evidence="2">Glucose/arabinose dehydrogenase, beta-propeller fold</fullName>
    </submittedName>
</protein>
<sequence length="395" mass="43167">MKRIVFLLFGFAILLIVSCSDKDELALSPNPNAPIDSVGVLTTINAFSNLSFSNPLDLQSPDDESNRIFVAEKDGIIKSFSSESEVSEVSTFLDISDRIANESELGLLGFTFHPEFSTNGFLYVVYTPNEELAVISRFKVSENDLDIVDMSSETILLEIPQPNTNHNGGQLAFGPDGYLYIASGDGGGSGDPNGNAQNLENLLGKILRIDINTTDAGLNYAIPADNPFVEVENARGEIYAYGLRNPWRFSFDVATNTIWAGDVGQGEKEEINLIEKGGNYGWNILEGTSCFLEDDCDSANSIAPIYEYGHEQNDRSVTGGYVYRGSNLPSLQGLYVYGDFVSGRIWALDVNGNNKLIVDTDLAISSFGTDANDELYICAFDGSIYQLTTEMEEQP</sequence>
<dbReference type="EMBL" id="FNTB01000001">
    <property type="protein sequence ID" value="SEB40498.1"/>
    <property type="molecule type" value="Genomic_DNA"/>
</dbReference>
<gene>
    <name evidence="2" type="ORF">SAMN05192540_0085</name>
</gene>
<dbReference type="Pfam" id="PF07995">
    <property type="entry name" value="GSDH"/>
    <property type="match status" value="1"/>
</dbReference>
<dbReference type="AlphaFoldDB" id="A0A1H4J4E5"/>
<dbReference type="PROSITE" id="PS51257">
    <property type="entry name" value="PROKAR_LIPOPROTEIN"/>
    <property type="match status" value="1"/>
</dbReference>
<evidence type="ECO:0000313" key="2">
    <source>
        <dbReference type="EMBL" id="SEB40498.1"/>
    </source>
</evidence>
<accession>A0A1H4J4E5</accession>
<name>A0A1H4J4E5_9FLAO</name>
<dbReference type="Gene3D" id="2.120.10.30">
    <property type="entry name" value="TolB, C-terminal domain"/>
    <property type="match status" value="1"/>
</dbReference>
<evidence type="ECO:0000313" key="3">
    <source>
        <dbReference type="Proteomes" id="UP000183038"/>
    </source>
</evidence>
<dbReference type="InterPro" id="IPR012938">
    <property type="entry name" value="Glc/Sorbosone_DH"/>
</dbReference>
<dbReference type="InterPro" id="IPR011042">
    <property type="entry name" value="6-blade_b-propeller_TolB-like"/>
</dbReference>
<evidence type="ECO:0000259" key="1">
    <source>
        <dbReference type="Pfam" id="PF07995"/>
    </source>
</evidence>
<dbReference type="InterPro" id="IPR011041">
    <property type="entry name" value="Quinoprot_gluc/sorb_DH_b-prop"/>
</dbReference>
<feature type="domain" description="Glucose/Sorbosone dehydrogenase" evidence="1">
    <location>
        <begin position="53"/>
        <end position="360"/>
    </location>
</feature>
<organism evidence="2 3">
    <name type="scientific">Maribacter dokdonensis</name>
    <dbReference type="NCBI Taxonomy" id="320912"/>
    <lineage>
        <taxon>Bacteria</taxon>
        <taxon>Pseudomonadati</taxon>
        <taxon>Bacteroidota</taxon>
        <taxon>Flavobacteriia</taxon>
        <taxon>Flavobacteriales</taxon>
        <taxon>Flavobacteriaceae</taxon>
        <taxon>Maribacter</taxon>
    </lineage>
</organism>
<reference evidence="2 3" key="1">
    <citation type="submission" date="2016-10" db="EMBL/GenBank/DDBJ databases">
        <authorList>
            <person name="de Groot N.N."/>
        </authorList>
    </citation>
    <scope>NUCLEOTIDE SEQUENCE [LARGE SCALE GENOMIC DNA]</scope>
    <source>
        <strain evidence="2 3">MAR_2009_71</strain>
    </source>
</reference>
<dbReference type="Proteomes" id="UP000183038">
    <property type="component" value="Unassembled WGS sequence"/>
</dbReference>
<dbReference type="OrthoDB" id="9770043at2"/>
<dbReference type="SUPFAM" id="SSF50952">
    <property type="entry name" value="Soluble quinoprotein glucose dehydrogenase"/>
    <property type="match status" value="1"/>
</dbReference>